<keyword evidence="3" id="KW-1185">Reference proteome</keyword>
<dbReference type="SUPFAM" id="SSF52047">
    <property type="entry name" value="RNI-like"/>
    <property type="match status" value="1"/>
</dbReference>
<dbReference type="Gene3D" id="1.20.1280.50">
    <property type="match status" value="1"/>
</dbReference>
<sequence>MPVVIPTSDQLQRGQALYKAGNLIEASQCFKSIIKNCSGCKAGKPRVLCECSDLLAACQNRTLADVLRKPCRCPQRAHMRCKEDGHVSALANLVMVAVKAKDYKRGLVYAQNLVYLAPRDPRGYLRLGQVLRLVDRHRTALGVYQQGIVLVAKAKPDHPGLKTLQDQAEIVRKLVSQVDPIETLPAELINLVFSHLSTRELCRFLRVSKSWKGFLESSAAKPLWLSQHYDVKSRFFKKPKPQTTQKYLVTYPGGQLKHLVLDQLDTVSHGDKVFIMLSALPRLETFILHGSATLTGNLPPIGKLPKLKVLSLAASIRIECAHLNRLIAASANTLEELAVMGCPYGHGESQRVDWPQLPNLRTLKLVSPGIGTPFVDMETVMCRTPNVENVLLDAIQFGRNRANDERPDGPLWPHLRRVALGPGFHVTRDMRFPALSEAVTELVLENDSILHVCTSLESAPEDMELTMIFSRPSNIISVGIPHLPRLETLVLRGRYPLTPEAFQLLAQPSVASDSLRHLYLSPFPWQALNVPGGLEWARPSEDQTGLEVLNANYLIGEVGRHIEDPDEALVRLCDHFPNLKDLDIGAETVSPITLGRLLEKTKITNLYHYQGALMTELRDWAKTISKNVTQGKNPKNLGSLEPDWPT</sequence>
<evidence type="ECO:0000313" key="3">
    <source>
        <dbReference type="Proteomes" id="UP000829685"/>
    </source>
</evidence>
<feature type="domain" description="F-box" evidence="1">
    <location>
        <begin position="178"/>
        <end position="227"/>
    </location>
</feature>
<dbReference type="AlphaFoldDB" id="A0A9Q0ATH5"/>
<dbReference type="SUPFAM" id="SSF48452">
    <property type="entry name" value="TPR-like"/>
    <property type="match status" value="1"/>
</dbReference>
<dbReference type="InterPro" id="IPR011990">
    <property type="entry name" value="TPR-like_helical_dom_sf"/>
</dbReference>
<dbReference type="Pfam" id="PF00646">
    <property type="entry name" value="F-box"/>
    <property type="match status" value="1"/>
</dbReference>
<dbReference type="EMBL" id="JAFIMR010000005">
    <property type="protein sequence ID" value="KAI1878652.1"/>
    <property type="molecule type" value="Genomic_DNA"/>
</dbReference>
<dbReference type="InterPro" id="IPR001810">
    <property type="entry name" value="F-box_dom"/>
</dbReference>
<dbReference type="SUPFAM" id="SSF81383">
    <property type="entry name" value="F-box domain"/>
    <property type="match status" value="1"/>
</dbReference>
<proteinExistence type="predicted"/>
<dbReference type="PROSITE" id="PS50181">
    <property type="entry name" value="FBOX"/>
    <property type="match status" value="1"/>
</dbReference>
<organism evidence="2 3">
    <name type="scientific">Neoarthrinium moseri</name>
    <dbReference type="NCBI Taxonomy" id="1658444"/>
    <lineage>
        <taxon>Eukaryota</taxon>
        <taxon>Fungi</taxon>
        <taxon>Dikarya</taxon>
        <taxon>Ascomycota</taxon>
        <taxon>Pezizomycotina</taxon>
        <taxon>Sordariomycetes</taxon>
        <taxon>Xylariomycetidae</taxon>
        <taxon>Amphisphaeriales</taxon>
        <taxon>Apiosporaceae</taxon>
        <taxon>Neoarthrinium</taxon>
    </lineage>
</organism>
<dbReference type="SMART" id="SM00256">
    <property type="entry name" value="FBOX"/>
    <property type="match status" value="1"/>
</dbReference>
<dbReference type="InterPro" id="IPR036047">
    <property type="entry name" value="F-box-like_dom_sf"/>
</dbReference>
<comment type="caution">
    <text evidence="2">The sequence shown here is derived from an EMBL/GenBank/DDBJ whole genome shotgun (WGS) entry which is preliminary data.</text>
</comment>
<evidence type="ECO:0000259" key="1">
    <source>
        <dbReference type="PROSITE" id="PS50181"/>
    </source>
</evidence>
<dbReference type="Gene3D" id="1.25.40.10">
    <property type="entry name" value="Tetratricopeptide repeat domain"/>
    <property type="match status" value="1"/>
</dbReference>
<dbReference type="InterPro" id="IPR032675">
    <property type="entry name" value="LRR_dom_sf"/>
</dbReference>
<protein>
    <recommendedName>
        <fullName evidence="1">F-box domain-containing protein</fullName>
    </recommendedName>
</protein>
<dbReference type="Gene3D" id="3.80.10.10">
    <property type="entry name" value="Ribonuclease Inhibitor"/>
    <property type="match status" value="1"/>
</dbReference>
<accession>A0A9Q0ATH5</accession>
<gene>
    <name evidence="2" type="ORF">JX265_002829</name>
</gene>
<dbReference type="Proteomes" id="UP000829685">
    <property type="component" value="Unassembled WGS sequence"/>
</dbReference>
<name>A0A9Q0ATH5_9PEZI</name>
<evidence type="ECO:0000313" key="2">
    <source>
        <dbReference type="EMBL" id="KAI1878652.1"/>
    </source>
</evidence>
<reference evidence="2" key="1">
    <citation type="submission" date="2021-03" db="EMBL/GenBank/DDBJ databases">
        <title>Revisited historic fungal species revealed as producer of novel bioactive compounds through whole genome sequencing and comparative genomics.</title>
        <authorList>
            <person name="Vignolle G.A."/>
            <person name="Hochenegger N."/>
            <person name="Mach R.L."/>
            <person name="Mach-Aigner A.R."/>
            <person name="Javad Rahimi M."/>
            <person name="Salim K.A."/>
            <person name="Chan C.M."/>
            <person name="Lim L.B.L."/>
            <person name="Cai F."/>
            <person name="Druzhinina I.S."/>
            <person name="U'Ren J.M."/>
            <person name="Derntl C."/>
        </authorList>
    </citation>
    <scope>NUCLEOTIDE SEQUENCE</scope>
    <source>
        <strain evidence="2">TUCIM 5799</strain>
    </source>
</reference>